<gene>
    <name evidence="1" type="ORF">BZG01_08815</name>
</gene>
<dbReference type="AlphaFoldDB" id="A0A2N3IA45"/>
<evidence type="ECO:0000313" key="2">
    <source>
        <dbReference type="Proteomes" id="UP000233618"/>
    </source>
</evidence>
<evidence type="ECO:0008006" key="3">
    <source>
        <dbReference type="Google" id="ProtNLM"/>
    </source>
</evidence>
<protein>
    <recommendedName>
        <fullName evidence="3">Lipoprotein</fullName>
    </recommendedName>
</protein>
<proteinExistence type="predicted"/>
<accession>A0A2N3IA45</accession>
<organism evidence="1 2">
    <name type="scientific">Labilibaculum manganireducens</name>
    <dbReference type="NCBI Taxonomy" id="1940525"/>
    <lineage>
        <taxon>Bacteria</taxon>
        <taxon>Pseudomonadati</taxon>
        <taxon>Bacteroidota</taxon>
        <taxon>Bacteroidia</taxon>
        <taxon>Marinilabiliales</taxon>
        <taxon>Marinifilaceae</taxon>
        <taxon>Labilibaculum</taxon>
    </lineage>
</organism>
<evidence type="ECO:0000313" key="1">
    <source>
        <dbReference type="EMBL" id="PKQ67186.1"/>
    </source>
</evidence>
<dbReference type="RefSeq" id="WP_101309465.1">
    <property type="nucleotide sequence ID" value="NZ_MVDE01000010.1"/>
</dbReference>
<dbReference type="PROSITE" id="PS51257">
    <property type="entry name" value="PROKAR_LIPOPROTEIN"/>
    <property type="match status" value="1"/>
</dbReference>
<dbReference type="EMBL" id="MVDE01000010">
    <property type="protein sequence ID" value="PKQ67186.1"/>
    <property type="molecule type" value="Genomic_DNA"/>
</dbReference>
<sequence length="315" mass="35436">MKKFSFLLIVSLAVIFFSCDKSDDVIDVLNEDQVELNNTVKTVVASEESTEDVMVSVDYETDLFSFAQESFDEVTSSTKCTAAERYRQMFQLWKRYKGEQLPNVAVQFADSTRFPMTITIDYGDSTVLNNGRVLSGTIVIVLTAAPFTDGAVREITLDLVIDGIAVDGWKRIEFTGEQGVSRKFACTSELTFTFPDETTLFRTAERTREWVSGLDTKWDVSDDRIEIRGSVTCVDSEQNEYSKTIDAENPLVRIGTCRVIVSGLVIFTQNQIEFARLDYGNGECDNTATYSYTNDAGETVTEEIEIGKHLRLRDK</sequence>
<comment type="caution">
    <text evidence="1">The sequence shown here is derived from an EMBL/GenBank/DDBJ whole genome shotgun (WGS) entry which is preliminary data.</text>
</comment>
<reference evidence="1 2" key="1">
    <citation type="journal article" date="2017" name="Front. Microbiol.">
        <title>Labilibaculum manganireducens gen. nov., sp. nov. and Labilibaculum filiforme sp. nov., Novel Bacteroidetes Isolated from Subsurface Sediments of the Baltic Sea.</title>
        <authorList>
            <person name="Vandieken V."/>
            <person name="Marshall I.P."/>
            <person name="Niemann H."/>
            <person name="Engelen B."/>
            <person name="Cypionka H."/>
        </authorList>
    </citation>
    <scope>NUCLEOTIDE SEQUENCE [LARGE SCALE GENOMIC DNA]</scope>
    <source>
        <strain evidence="1 2">59.10-2M</strain>
    </source>
</reference>
<dbReference type="Proteomes" id="UP000233618">
    <property type="component" value="Unassembled WGS sequence"/>
</dbReference>
<name>A0A2N3IA45_9BACT</name>
<keyword evidence="2" id="KW-1185">Reference proteome</keyword>